<comment type="catalytic activity">
    <reaction evidence="1">
        <text>Hydrolysis of terminal non-reducing alpha-L-rhamnose residues in alpha-L-rhamnosides.</text>
        <dbReference type="EC" id="3.2.1.40"/>
    </reaction>
</comment>
<sequence length="348" mass="38790">MQSNLRWSILNNLYSIPTDCCQRDERTPCLMDSAVVEEAAIHNFGMQAYYRKWLGDIRHDSGNPDWSGDKVTLPWYLYLYYGDRGTLETYFPDMSAYVDALAAKWPSGIVEEGFGDWCVPNEDGWENYFNEVAIVNSSLYWRFARIASQAAEVCGFSDDAARFAALADRIGAAFDARFHDGNGIYGSGSQTAQLMPLAFGMVPDGFVGKAVEGLLAAIERKGRRLDTGIYGTRYLMDVLADHGHIDLALALLTQPEYPGFGYQIGQGATTLWEQWSEKGGMHSHDHAMFGGVGASFYTRLGGIEPLSPGYETIRIRPRAPASLDWVRTRLRTVKGGDRLGMEKGRERL</sequence>
<reference evidence="6" key="1">
    <citation type="submission" date="2022-10" db="EMBL/GenBank/DDBJ databases">
        <title>Comparative genomic analysis of Cohnella hashimotonis sp. nov., isolated from the International Space Station.</title>
        <authorList>
            <person name="Simpson A."/>
            <person name="Venkateswaran K."/>
        </authorList>
    </citation>
    <scope>NUCLEOTIDE SEQUENCE</scope>
    <source>
        <strain evidence="6">DSM 28161</strain>
    </source>
</reference>
<feature type="domain" description="Alpha-L-rhamnosidase C-terminal" evidence="5">
    <location>
        <begin position="302"/>
        <end position="335"/>
    </location>
</feature>
<dbReference type="InterPro" id="IPR008928">
    <property type="entry name" value="6-hairpin_glycosidase_sf"/>
</dbReference>
<accession>A0A9X4QX23</accession>
<dbReference type="PANTHER" id="PTHR33307:SF6">
    <property type="entry name" value="ALPHA-RHAMNOSIDASE (EUROFUNG)-RELATED"/>
    <property type="match status" value="1"/>
</dbReference>
<dbReference type="RefSeq" id="WP_277538109.1">
    <property type="nucleotide sequence ID" value="NZ_JAPDIA010000008.1"/>
</dbReference>
<keyword evidence="7" id="KW-1185">Reference proteome</keyword>
<name>A0A9X4QX23_9BACL</name>
<dbReference type="Proteomes" id="UP001153404">
    <property type="component" value="Unassembled WGS sequence"/>
</dbReference>
<dbReference type="PANTHER" id="PTHR33307">
    <property type="entry name" value="ALPHA-RHAMNOSIDASE (EUROFUNG)"/>
    <property type="match status" value="1"/>
</dbReference>
<dbReference type="GO" id="GO:0030596">
    <property type="term" value="F:alpha-L-rhamnosidase activity"/>
    <property type="evidence" value="ECO:0007669"/>
    <property type="project" value="UniProtKB-EC"/>
</dbReference>
<evidence type="ECO:0000256" key="2">
    <source>
        <dbReference type="ARBA" id="ARBA00012652"/>
    </source>
</evidence>
<dbReference type="InterPro" id="IPR012341">
    <property type="entry name" value="6hp_glycosidase-like_sf"/>
</dbReference>
<dbReference type="EC" id="3.2.1.40" evidence="2"/>
<dbReference type="AlphaFoldDB" id="A0A9X4QX23"/>
<dbReference type="Gene3D" id="1.50.10.10">
    <property type="match status" value="1"/>
</dbReference>
<dbReference type="SUPFAM" id="SSF48208">
    <property type="entry name" value="Six-hairpin glycosidases"/>
    <property type="match status" value="1"/>
</dbReference>
<dbReference type="Gene3D" id="2.60.420.10">
    <property type="entry name" value="Maltose phosphorylase, domain 3"/>
    <property type="match status" value="1"/>
</dbReference>
<evidence type="ECO:0000259" key="4">
    <source>
        <dbReference type="Pfam" id="PF17389"/>
    </source>
</evidence>
<evidence type="ECO:0000256" key="3">
    <source>
        <dbReference type="ARBA" id="ARBA00022801"/>
    </source>
</evidence>
<organism evidence="6 7">
    <name type="scientific">Cohnella rhizosphaerae</name>
    <dbReference type="NCBI Taxonomy" id="1457232"/>
    <lineage>
        <taxon>Bacteria</taxon>
        <taxon>Bacillati</taxon>
        <taxon>Bacillota</taxon>
        <taxon>Bacilli</taxon>
        <taxon>Bacillales</taxon>
        <taxon>Paenibacillaceae</taxon>
        <taxon>Cohnella</taxon>
    </lineage>
</organism>
<evidence type="ECO:0000256" key="1">
    <source>
        <dbReference type="ARBA" id="ARBA00001445"/>
    </source>
</evidence>
<dbReference type="InterPro" id="IPR035396">
    <property type="entry name" value="Bac_rhamnosid6H"/>
</dbReference>
<gene>
    <name evidence="6" type="ORF">OMP40_29325</name>
</gene>
<comment type="caution">
    <text evidence="6">The sequence shown here is derived from an EMBL/GenBank/DDBJ whole genome shotgun (WGS) entry which is preliminary data.</text>
</comment>
<dbReference type="EMBL" id="JAPDIA010000008">
    <property type="protein sequence ID" value="MDG0812967.1"/>
    <property type="molecule type" value="Genomic_DNA"/>
</dbReference>
<keyword evidence="3" id="KW-0378">Hydrolase</keyword>
<dbReference type="Pfam" id="PF17390">
    <property type="entry name" value="Bac_rhamnosid_C"/>
    <property type="match status" value="1"/>
</dbReference>
<dbReference type="InterPro" id="IPR016007">
    <property type="entry name" value="Alpha_rhamnosid"/>
</dbReference>
<evidence type="ECO:0000259" key="5">
    <source>
        <dbReference type="Pfam" id="PF17390"/>
    </source>
</evidence>
<dbReference type="Pfam" id="PF17389">
    <property type="entry name" value="Bac_rhamnosid6H"/>
    <property type="match status" value="1"/>
</dbReference>
<proteinExistence type="predicted"/>
<feature type="domain" description="Alpha-L-rhamnosidase six-hairpin glycosidase" evidence="4">
    <location>
        <begin position="3"/>
        <end position="299"/>
    </location>
</feature>
<evidence type="ECO:0000313" key="7">
    <source>
        <dbReference type="Proteomes" id="UP001153404"/>
    </source>
</evidence>
<dbReference type="GO" id="GO:0005975">
    <property type="term" value="P:carbohydrate metabolic process"/>
    <property type="evidence" value="ECO:0007669"/>
    <property type="project" value="InterPro"/>
</dbReference>
<protein>
    <recommendedName>
        <fullName evidence="2">alpha-L-rhamnosidase</fullName>
        <ecNumber evidence="2">3.2.1.40</ecNumber>
    </recommendedName>
</protein>
<evidence type="ECO:0000313" key="6">
    <source>
        <dbReference type="EMBL" id="MDG0812967.1"/>
    </source>
</evidence>
<dbReference type="InterPro" id="IPR035398">
    <property type="entry name" value="Bac_rhamnosid_C"/>
</dbReference>